<evidence type="ECO:0000256" key="10">
    <source>
        <dbReference type="PROSITE-ProRule" id="PRU00027"/>
    </source>
</evidence>
<sequence length="675" mass="76541">MATVVEENSLTPISTNTKPMKRRRKKSMVWDYFTIGAADGDSIKAFCKQCKKSFAYKTGPKLSGTSHLKRHVDMGICPVGRLSQENNQAAVCTPNSDSNGSLDAIDQPRKRRKNATALAKVSFDQERCSHEMAKMIIQHDYPLHMVEQSGFQGFARALNPQYNLVNMNTLQNHIVRIYSREKQNLLNILRGIQGRVSLGLDLWTSDQATSYVIITGHFVDFQWKLQRRILSVITLLNDSEFALKDAINACLKDWCLESKLFALTLNQPNSSEKVRGSLRSLLSVQRSGELCDQNSGILEGQLITGSCYARVLSSLVHEALEAMKFIVEKVRRSVKFVMFSKGLPEKFSEVKEQLQVPSTRTLILDEKTSWNTTYEMLVAASELKEVFSCVDISGADTPTVDEWRQVQTLCSYLKLMHDGMSILTIGSYPTSNMFFLEAWKILLELVNASMSHDPFISSLATPLKDKFERYWNDCYLILAVAVYMDPRCKRQFVEMGLSRLYGENAGAWIKFVERAVHDLYHEYILQQPPPPITEAFGEDDHEYAIKSELHTDPEYELIDVDFDFCVSDLKSDLDLYLERPALPPVQDFDVLGWWRENEKDYPTLSIMASDILSIPLTTTSPDSVFSTAEGQMDSLRSRLRPTTVEALICAKDWLKYSSCDFASDADQTTTVKSES</sequence>
<accession>A0AAV1E1C5</accession>
<dbReference type="GO" id="GO:0003677">
    <property type="term" value="F:DNA binding"/>
    <property type="evidence" value="ECO:0007669"/>
    <property type="project" value="UniProtKB-KW"/>
</dbReference>
<evidence type="ECO:0000313" key="14">
    <source>
        <dbReference type="Proteomes" id="UP001161247"/>
    </source>
</evidence>
<keyword evidence="7" id="KW-0238">DNA-binding</keyword>
<evidence type="ECO:0000313" key="13">
    <source>
        <dbReference type="EMBL" id="CAI9113960.1"/>
    </source>
</evidence>
<evidence type="ECO:0000256" key="1">
    <source>
        <dbReference type="ARBA" id="ARBA00004123"/>
    </source>
</evidence>
<keyword evidence="14" id="KW-1185">Reference proteome</keyword>
<keyword evidence="5" id="KW-0862">Zinc</keyword>
<feature type="domain" description="BED-type" evidence="12">
    <location>
        <begin position="24"/>
        <end position="78"/>
    </location>
</feature>
<dbReference type="InterPro" id="IPR003656">
    <property type="entry name" value="Znf_BED"/>
</dbReference>
<dbReference type="PANTHER" id="PTHR46481:SF10">
    <property type="entry name" value="ZINC FINGER BED DOMAIN-CONTAINING PROTEIN 39"/>
    <property type="match status" value="1"/>
</dbReference>
<keyword evidence="9" id="KW-0539">Nucleus</keyword>
<dbReference type="SUPFAM" id="SSF140996">
    <property type="entry name" value="Hermes dimerisation domain"/>
    <property type="match status" value="1"/>
</dbReference>
<name>A0AAV1E1C5_OLDCO</name>
<organism evidence="13 14">
    <name type="scientific">Oldenlandia corymbosa var. corymbosa</name>
    <dbReference type="NCBI Taxonomy" id="529605"/>
    <lineage>
        <taxon>Eukaryota</taxon>
        <taxon>Viridiplantae</taxon>
        <taxon>Streptophyta</taxon>
        <taxon>Embryophyta</taxon>
        <taxon>Tracheophyta</taxon>
        <taxon>Spermatophyta</taxon>
        <taxon>Magnoliopsida</taxon>
        <taxon>eudicotyledons</taxon>
        <taxon>Gunneridae</taxon>
        <taxon>Pentapetalae</taxon>
        <taxon>asterids</taxon>
        <taxon>lamiids</taxon>
        <taxon>Gentianales</taxon>
        <taxon>Rubiaceae</taxon>
        <taxon>Rubioideae</taxon>
        <taxon>Spermacoceae</taxon>
        <taxon>Hedyotis-Oldenlandia complex</taxon>
        <taxon>Oldenlandia</taxon>
    </lineage>
</organism>
<dbReference type="InterPro" id="IPR052035">
    <property type="entry name" value="ZnF_BED_domain_contain"/>
</dbReference>
<dbReference type="GO" id="GO:0008270">
    <property type="term" value="F:zinc ion binding"/>
    <property type="evidence" value="ECO:0007669"/>
    <property type="project" value="UniProtKB-KW"/>
</dbReference>
<proteinExistence type="predicted"/>
<dbReference type="InterPro" id="IPR008906">
    <property type="entry name" value="HATC_C_dom"/>
</dbReference>
<evidence type="ECO:0000256" key="8">
    <source>
        <dbReference type="ARBA" id="ARBA00023163"/>
    </source>
</evidence>
<dbReference type="PANTHER" id="PTHR46481">
    <property type="entry name" value="ZINC FINGER BED DOMAIN-CONTAINING PROTEIN 4"/>
    <property type="match status" value="1"/>
</dbReference>
<evidence type="ECO:0000256" key="6">
    <source>
        <dbReference type="ARBA" id="ARBA00023015"/>
    </source>
</evidence>
<evidence type="ECO:0000256" key="5">
    <source>
        <dbReference type="ARBA" id="ARBA00022833"/>
    </source>
</evidence>
<dbReference type="Pfam" id="PF02892">
    <property type="entry name" value="zf-BED"/>
    <property type="match status" value="1"/>
</dbReference>
<comment type="subcellular location">
    <subcellularLocation>
        <location evidence="1">Nucleus</location>
    </subcellularLocation>
</comment>
<evidence type="ECO:0000256" key="11">
    <source>
        <dbReference type="SAM" id="MobiDB-lite"/>
    </source>
</evidence>
<evidence type="ECO:0000256" key="7">
    <source>
        <dbReference type="ARBA" id="ARBA00023125"/>
    </source>
</evidence>
<dbReference type="PROSITE" id="PS50808">
    <property type="entry name" value="ZF_BED"/>
    <property type="match status" value="1"/>
</dbReference>
<dbReference type="AlphaFoldDB" id="A0AAV1E1C5"/>
<feature type="compositionally biased region" description="Polar residues" evidence="11">
    <location>
        <begin position="1"/>
        <end position="18"/>
    </location>
</feature>
<dbReference type="InterPro" id="IPR012337">
    <property type="entry name" value="RNaseH-like_sf"/>
</dbReference>
<dbReference type="SUPFAM" id="SSF57667">
    <property type="entry name" value="beta-beta-alpha zinc fingers"/>
    <property type="match status" value="1"/>
</dbReference>
<gene>
    <name evidence="13" type="ORF">OLC1_LOCUS20851</name>
</gene>
<dbReference type="EMBL" id="OX459124">
    <property type="protein sequence ID" value="CAI9113960.1"/>
    <property type="molecule type" value="Genomic_DNA"/>
</dbReference>
<reference evidence="13" key="1">
    <citation type="submission" date="2023-03" db="EMBL/GenBank/DDBJ databases">
        <authorList>
            <person name="Julca I."/>
        </authorList>
    </citation>
    <scope>NUCLEOTIDE SEQUENCE</scope>
</reference>
<dbReference type="InterPro" id="IPR025525">
    <property type="entry name" value="hAT-like_transposase_RNase-H"/>
</dbReference>
<dbReference type="SMART" id="SM00614">
    <property type="entry name" value="ZnF_BED"/>
    <property type="match status" value="1"/>
</dbReference>
<keyword evidence="3" id="KW-0479">Metal-binding</keyword>
<evidence type="ECO:0000256" key="4">
    <source>
        <dbReference type="ARBA" id="ARBA00022771"/>
    </source>
</evidence>
<feature type="region of interest" description="Disordered" evidence="11">
    <location>
        <begin position="1"/>
        <end position="21"/>
    </location>
</feature>
<evidence type="ECO:0000259" key="12">
    <source>
        <dbReference type="PROSITE" id="PS50808"/>
    </source>
</evidence>
<evidence type="ECO:0000256" key="2">
    <source>
        <dbReference type="ARBA" id="ARBA00011738"/>
    </source>
</evidence>
<dbReference type="Proteomes" id="UP001161247">
    <property type="component" value="Chromosome 7"/>
</dbReference>
<dbReference type="InterPro" id="IPR036236">
    <property type="entry name" value="Znf_C2H2_sf"/>
</dbReference>
<dbReference type="SUPFAM" id="SSF53098">
    <property type="entry name" value="Ribonuclease H-like"/>
    <property type="match status" value="1"/>
</dbReference>
<keyword evidence="4 10" id="KW-0863">Zinc-finger</keyword>
<comment type="subunit">
    <text evidence="2">Homodimer.</text>
</comment>
<evidence type="ECO:0000256" key="3">
    <source>
        <dbReference type="ARBA" id="ARBA00022723"/>
    </source>
</evidence>
<dbReference type="GO" id="GO:0009791">
    <property type="term" value="P:post-embryonic development"/>
    <property type="evidence" value="ECO:0007669"/>
    <property type="project" value="UniProtKB-ARBA"/>
</dbReference>
<keyword evidence="6" id="KW-0805">Transcription regulation</keyword>
<evidence type="ECO:0000256" key="9">
    <source>
        <dbReference type="ARBA" id="ARBA00023242"/>
    </source>
</evidence>
<dbReference type="GO" id="GO:0046983">
    <property type="term" value="F:protein dimerization activity"/>
    <property type="evidence" value="ECO:0007669"/>
    <property type="project" value="InterPro"/>
</dbReference>
<protein>
    <submittedName>
        <fullName evidence="13">OLC1v1037522C1</fullName>
    </submittedName>
</protein>
<dbReference type="Pfam" id="PF05699">
    <property type="entry name" value="Dimer_Tnp_hAT"/>
    <property type="match status" value="1"/>
</dbReference>
<keyword evidence="8" id="KW-0804">Transcription</keyword>
<dbReference type="Pfam" id="PF14372">
    <property type="entry name" value="hAT-like_RNase-H"/>
    <property type="match status" value="1"/>
</dbReference>
<dbReference type="GO" id="GO:0005634">
    <property type="term" value="C:nucleus"/>
    <property type="evidence" value="ECO:0007669"/>
    <property type="project" value="UniProtKB-SubCell"/>
</dbReference>